<evidence type="ECO:0000259" key="1">
    <source>
        <dbReference type="SMART" id="SM00860"/>
    </source>
</evidence>
<dbReference type="InterPro" id="IPR037883">
    <property type="entry name" value="Knr4/Smi1-like_sf"/>
</dbReference>
<evidence type="ECO:0000313" key="2">
    <source>
        <dbReference type="EMBL" id="KAF2100196.1"/>
    </source>
</evidence>
<dbReference type="OrthoDB" id="2788868at2759"/>
<accession>A0A9P4M702</accession>
<reference evidence="2" key="1">
    <citation type="journal article" date="2020" name="Stud. Mycol.">
        <title>101 Dothideomycetes genomes: a test case for predicting lifestyles and emergence of pathogens.</title>
        <authorList>
            <person name="Haridas S."/>
            <person name="Albert R."/>
            <person name="Binder M."/>
            <person name="Bloem J."/>
            <person name="Labutti K."/>
            <person name="Salamov A."/>
            <person name="Andreopoulos B."/>
            <person name="Baker S."/>
            <person name="Barry K."/>
            <person name="Bills G."/>
            <person name="Bluhm B."/>
            <person name="Cannon C."/>
            <person name="Castanera R."/>
            <person name="Culley D."/>
            <person name="Daum C."/>
            <person name="Ezra D."/>
            <person name="Gonzalez J."/>
            <person name="Henrissat B."/>
            <person name="Kuo A."/>
            <person name="Liang C."/>
            <person name="Lipzen A."/>
            <person name="Lutzoni F."/>
            <person name="Magnuson J."/>
            <person name="Mondo S."/>
            <person name="Nolan M."/>
            <person name="Ohm R."/>
            <person name="Pangilinan J."/>
            <person name="Park H.-J."/>
            <person name="Ramirez L."/>
            <person name="Alfaro M."/>
            <person name="Sun H."/>
            <person name="Tritt A."/>
            <person name="Yoshinaga Y."/>
            <person name="Zwiers L.-H."/>
            <person name="Turgeon B."/>
            <person name="Goodwin S."/>
            <person name="Spatafora J."/>
            <person name="Crous P."/>
            <person name="Grigoriev I."/>
        </authorList>
    </citation>
    <scope>NUCLEOTIDE SEQUENCE</scope>
    <source>
        <strain evidence="2">CBS 133067</strain>
    </source>
</reference>
<dbReference type="Proteomes" id="UP000799772">
    <property type="component" value="Unassembled WGS sequence"/>
</dbReference>
<dbReference type="Pfam" id="PF09346">
    <property type="entry name" value="SMI1_KNR4"/>
    <property type="match status" value="1"/>
</dbReference>
<protein>
    <recommendedName>
        <fullName evidence="1">Knr4/Smi1-like domain-containing protein</fullName>
    </recommendedName>
</protein>
<keyword evidence="3" id="KW-1185">Reference proteome</keyword>
<dbReference type="Gene3D" id="3.40.1580.10">
    <property type="entry name" value="SMI1/KNR4-like"/>
    <property type="match status" value="1"/>
</dbReference>
<dbReference type="InterPro" id="IPR018958">
    <property type="entry name" value="Knr4/Smi1-like_dom"/>
</dbReference>
<evidence type="ECO:0000313" key="3">
    <source>
        <dbReference type="Proteomes" id="UP000799772"/>
    </source>
</evidence>
<comment type="caution">
    <text evidence="2">The sequence shown here is derived from an EMBL/GenBank/DDBJ whole genome shotgun (WGS) entry which is preliminary data.</text>
</comment>
<proteinExistence type="predicted"/>
<name>A0A9P4M702_9PEZI</name>
<dbReference type="AlphaFoldDB" id="A0A9P4M702"/>
<feature type="domain" description="Knr4/Smi1-like" evidence="1">
    <location>
        <begin position="43"/>
        <end position="136"/>
    </location>
</feature>
<dbReference type="EMBL" id="ML978124">
    <property type="protein sequence ID" value="KAF2100196.1"/>
    <property type="molecule type" value="Genomic_DNA"/>
</dbReference>
<dbReference type="SUPFAM" id="SSF160631">
    <property type="entry name" value="SMI1/KNR4-like"/>
    <property type="match status" value="1"/>
</dbReference>
<organism evidence="2 3">
    <name type="scientific">Rhizodiscina lignyota</name>
    <dbReference type="NCBI Taxonomy" id="1504668"/>
    <lineage>
        <taxon>Eukaryota</taxon>
        <taxon>Fungi</taxon>
        <taxon>Dikarya</taxon>
        <taxon>Ascomycota</taxon>
        <taxon>Pezizomycotina</taxon>
        <taxon>Dothideomycetes</taxon>
        <taxon>Pleosporomycetidae</taxon>
        <taxon>Aulographales</taxon>
        <taxon>Rhizodiscinaceae</taxon>
        <taxon>Rhizodiscina</taxon>
    </lineage>
</organism>
<dbReference type="SMART" id="SM00860">
    <property type="entry name" value="SMI1_KNR4"/>
    <property type="match status" value="1"/>
</dbReference>
<sequence>MEFQSKSFQSLLQIANDNTISGAGKEYWEESGDDPPKTLFKNPATAQEIATLEDRLGIALPNDYKEFLAISNGFGSGHLEDGIYNGYYPEPELFSVDKVNWNSEPYFQLPIDLLELPYEIIGLASSFPDFDRVLEIGVRDVENTWLVRPELVERARVAYMEMYEKADDQQKKIIERAIEEFVGSKEAFEKLEWCCVRWSAGGAAAMRGHAGFRRYVEHVVKQGTEDRGKP</sequence>
<gene>
    <name evidence="2" type="ORF">NA57DRAFT_54295</name>
</gene>